<accession>A0ABT8EER7</accession>
<dbReference type="SUPFAM" id="SSF55073">
    <property type="entry name" value="Nucleotide cyclase"/>
    <property type="match status" value="1"/>
</dbReference>
<evidence type="ECO:0000259" key="3">
    <source>
        <dbReference type="PROSITE" id="PS50112"/>
    </source>
</evidence>
<dbReference type="InterPro" id="IPR013656">
    <property type="entry name" value="PAS_4"/>
</dbReference>
<dbReference type="PROSITE" id="PS50112">
    <property type="entry name" value="PAS"/>
    <property type="match status" value="1"/>
</dbReference>
<comment type="caution">
    <text evidence="6">The sequence shown here is derived from an EMBL/GenBank/DDBJ whole genome shotgun (WGS) entry which is preliminary data.</text>
</comment>
<dbReference type="SMART" id="SM00052">
    <property type="entry name" value="EAL"/>
    <property type="match status" value="1"/>
</dbReference>
<keyword evidence="1" id="KW-0472">Membrane</keyword>
<dbReference type="PANTHER" id="PTHR44757">
    <property type="entry name" value="DIGUANYLATE CYCLASE DGCP"/>
    <property type="match status" value="1"/>
</dbReference>
<keyword evidence="1" id="KW-1133">Transmembrane helix</keyword>
<dbReference type="SUPFAM" id="SSF55785">
    <property type="entry name" value="PYP-like sensor domain (PAS domain)"/>
    <property type="match status" value="1"/>
</dbReference>
<dbReference type="SMART" id="SM00267">
    <property type="entry name" value="GGDEF"/>
    <property type="match status" value="1"/>
</dbReference>
<dbReference type="PROSITE" id="PS50887">
    <property type="entry name" value="GGDEF"/>
    <property type="match status" value="1"/>
</dbReference>
<dbReference type="InterPro" id="IPR029787">
    <property type="entry name" value="Nucleotide_cyclase"/>
</dbReference>
<dbReference type="Pfam" id="PF08448">
    <property type="entry name" value="PAS_4"/>
    <property type="match status" value="1"/>
</dbReference>
<dbReference type="InterPro" id="IPR043128">
    <property type="entry name" value="Rev_trsase/Diguanyl_cyclase"/>
</dbReference>
<dbReference type="Gene3D" id="3.30.450.20">
    <property type="entry name" value="PAS domain"/>
    <property type="match status" value="1"/>
</dbReference>
<feature type="domain" description="EAL" evidence="4">
    <location>
        <begin position="392"/>
        <end position="642"/>
    </location>
</feature>
<dbReference type="Pfam" id="PF00563">
    <property type="entry name" value="EAL"/>
    <property type="match status" value="1"/>
</dbReference>
<gene>
    <name evidence="6" type="ORF">LMS43_00215</name>
</gene>
<evidence type="ECO:0000313" key="7">
    <source>
        <dbReference type="Proteomes" id="UP001168613"/>
    </source>
</evidence>
<dbReference type="EMBL" id="JAJHNU010000001">
    <property type="protein sequence ID" value="MDN4119702.1"/>
    <property type="molecule type" value="Genomic_DNA"/>
</dbReference>
<evidence type="ECO:0000259" key="5">
    <source>
        <dbReference type="PROSITE" id="PS50887"/>
    </source>
</evidence>
<dbReference type="RefSeq" id="WP_266124619.1">
    <property type="nucleotide sequence ID" value="NZ_JAJHNU010000001.1"/>
</dbReference>
<feature type="domain" description="GGDEF" evidence="5">
    <location>
        <begin position="245"/>
        <end position="383"/>
    </location>
</feature>
<organism evidence="6 7">
    <name type="scientific">Alcaligenes endophyticus</name>
    <dbReference type="NCBI Taxonomy" id="1929088"/>
    <lineage>
        <taxon>Bacteria</taxon>
        <taxon>Pseudomonadati</taxon>
        <taxon>Pseudomonadota</taxon>
        <taxon>Betaproteobacteria</taxon>
        <taxon>Burkholderiales</taxon>
        <taxon>Alcaligenaceae</taxon>
        <taxon>Alcaligenes</taxon>
    </lineage>
</organism>
<dbReference type="Proteomes" id="UP001168613">
    <property type="component" value="Unassembled WGS sequence"/>
</dbReference>
<dbReference type="NCBIfam" id="TIGR00229">
    <property type="entry name" value="sensory_box"/>
    <property type="match status" value="1"/>
</dbReference>
<dbReference type="InterPro" id="IPR001633">
    <property type="entry name" value="EAL_dom"/>
</dbReference>
<keyword evidence="1" id="KW-0812">Transmembrane</keyword>
<evidence type="ECO:0000256" key="2">
    <source>
        <dbReference type="SAM" id="SignalP"/>
    </source>
</evidence>
<reference evidence="6" key="1">
    <citation type="submission" date="2021-11" db="EMBL/GenBank/DDBJ databases">
        <title>Draft genome sequence of Alcaligenes endophyticus type strain CCUG 75668T.</title>
        <authorList>
            <person name="Salva-Serra F."/>
            <person name="Duran R.E."/>
            <person name="Seeger M."/>
            <person name="Moore E.R.B."/>
            <person name="Jaen-Luchoro D."/>
        </authorList>
    </citation>
    <scope>NUCLEOTIDE SEQUENCE</scope>
    <source>
        <strain evidence="6">CCUG 75668</strain>
    </source>
</reference>
<feature type="domain" description="PAS" evidence="3">
    <location>
        <begin position="87"/>
        <end position="158"/>
    </location>
</feature>
<keyword evidence="7" id="KW-1185">Reference proteome</keyword>
<evidence type="ECO:0000313" key="6">
    <source>
        <dbReference type="EMBL" id="MDN4119702.1"/>
    </source>
</evidence>
<dbReference type="SUPFAM" id="SSF141868">
    <property type="entry name" value="EAL domain-like"/>
    <property type="match status" value="1"/>
</dbReference>
<dbReference type="InterPro" id="IPR035919">
    <property type="entry name" value="EAL_sf"/>
</dbReference>
<evidence type="ECO:0000259" key="4">
    <source>
        <dbReference type="PROSITE" id="PS50883"/>
    </source>
</evidence>
<feature type="transmembrane region" description="Helical" evidence="1">
    <location>
        <begin position="50"/>
        <end position="73"/>
    </location>
</feature>
<dbReference type="CDD" id="cd00130">
    <property type="entry name" value="PAS"/>
    <property type="match status" value="1"/>
</dbReference>
<dbReference type="SMART" id="SM00091">
    <property type="entry name" value="PAS"/>
    <property type="match status" value="1"/>
</dbReference>
<dbReference type="Gene3D" id="3.30.70.270">
    <property type="match status" value="1"/>
</dbReference>
<protein>
    <submittedName>
        <fullName evidence="6">EAL domain-containing protein</fullName>
    </submittedName>
</protein>
<evidence type="ECO:0000256" key="1">
    <source>
        <dbReference type="SAM" id="Phobius"/>
    </source>
</evidence>
<feature type="signal peptide" evidence="2">
    <location>
        <begin position="1"/>
        <end position="21"/>
    </location>
</feature>
<dbReference type="InterPro" id="IPR052155">
    <property type="entry name" value="Biofilm_reg_signaling"/>
</dbReference>
<dbReference type="PROSITE" id="PS50883">
    <property type="entry name" value="EAL"/>
    <property type="match status" value="1"/>
</dbReference>
<dbReference type="Pfam" id="PF00990">
    <property type="entry name" value="GGDEF"/>
    <property type="match status" value="1"/>
</dbReference>
<dbReference type="CDD" id="cd01949">
    <property type="entry name" value="GGDEF"/>
    <property type="match status" value="1"/>
</dbReference>
<dbReference type="InterPro" id="IPR035965">
    <property type="entry name" value="PAS-like_dom_sf"/>
</dbReference>
<dbReference type="PANTHER" id="PTHR44757:SF2">
    <property type="entry name" value="BIOFILM ARCHITECTURE MAINTENANCE PROTEIN MBAA"/>
    <property type="match status" value="1"/>
</dbReference>
<sequence>MCCLLRKIVLCYSLLCLPAVAFTQEITFPTPPSSTSPAQTSSGPNQENTFSPFVILITLCGMLMGGVLTTTGLRIRMARQQRKLIATEQRLNFILDSVDAYVYVKNKDYQYVYANRKMCADLGLSLEQVQGKSDYELYHHPVTQAELRNNDREVLLHGKQLTTEETLRDSQGTISHVFLSVKAAFVDPQTKELMICGVSTDLTGIKAIQSENHKLTYYDQLTDLPNRHHASKALDALLSQAVHTQPYVLYILDLDRFQHINDARGHALGDMLLLKVANRLRTLLSKHHLLARLGGDEFCILYPLNAQHELSVQEQASHLGESIRQHLEQPYLITNYSYVISASIGWTLLRPELTCANEALREADTALSQAKQDGRNLVRAYQDTMHHALEEKLSLKHDLLHAIEQHQLRLFVQSQFDAKGNITGAEALLRWQHPERGDIGPSKFIPLAEDMDLISPLGDWLLSNICQLLNDTRHYPFPLSINISPAQFNHADFATRVHNILLKHTDQAHRLIMEVTEGTLMEDIPAAIQLMTDLTKLGVRFSIDDFGVGYSNLSALQRLPLYELKLDRSLIHGAPHDKHSCAIVQAVIAMAKQLQLHVVVEGIEKQEQLDFLLPLGDIYLQGYLLTQPMSIEHWLGDIRQRMPLA</sequence>
<dbReference type="InterPro" id="IPR000014">
    <property type="entry name" value="PAS"/>
</dbReference>
<keyword evidence="2" id="KW-0732">Signal</keyword>
<dbReference type="CDD" id="cd01948">
    <property type="entry name" value="EAL"/>
    <property type="match status" value="1"/>
</dbReference>
<feature type="chain" id="PRO_5047059188" evidence="2">
    <location>
        <begin position="22"/>
        <end position="645"/>
    </location>
</feature>
<dbReference type="InterPro" id="IPR000160">
    <property type="entry name" value="GGDEF_dom"/>
</dbReference>
<name>A0ABT8EER7_9BURK</name>
<proteinExistence type="predicted"/>
<dbReference type="NCBIfam" id="TIGR00254">
    <property type="entry name" value="GGDEF"/>
    <property type="match status" value="1"/>
</dbReference>
<dbReference type="Gene3D" id="3.20.20.450">
    <property type="entry name" value="EAL domain"/>
    <property type="match status" value="1"/>
</dbReference>